<keyword evidence="9" id="KW-1185">Reference proteome</keyword>
<dbReference type="GO" id="GO:0061513">
    <property type="term" value="F:glucose 6-phosphate:phosphate antiporter activity"/>
    <property type="evidence" value="ECO:0007669"/>
    <property type="project" value="TreeGrafter"/>
</dbReference>
<evidence type="ECO:0000259" key="7">
    <source>
        <dbReference type="PROSITE" id="PS50850"/>
    </source>
</evidence>
<reference evidence="8 9" key="1">
    <citation type="journal article" date="2024" name="Nat. Commun.">
        <title>Phylogenomics reveals the evolutionary origins of lichenization in chlorophyte algae.</title>
        <authorList>
            <person name="Puginier C."/>
            <person name="Libourel C."/>
            <person name="Otte J."/>
            <person name="Skaloud P."/>
            <person name="Haon M."/>
            <person name="Grisel S."/>
            <person name="Petersen M."/>
            <person name="Berrin J.G."/>
            <person name="Delaux P.M."/>
            <person name="Dal Grande F."/>
            <person name="Keller J."/>
        </authorList>
    </citation>
    <scope>NUCLEOTIDE SEQUENCE [LARGE SCALE GENOMIC DNA]</scope>
    <source>
        <strain evidence="8 9">SAG 2036</strain>
    </source>
</reference>
<evidence type="ECO:0000256" key="6">
    <source>
        <dbReference type="SAM" id="Phobius"/>
    </source>
</evidence>
<evidence type="ECO:0000256" key="5">
    <source>
        <dbReference type="SAM" id="MobiDB-lite"/>
    </source>
</evidence>
<feature type="transmembrane region" description="Helical" evidence="6">
    <location>
        <begin position="136"/>
        <end position="154"/>
    </location>
</feature>
<keyword evidence="4 6" id="KW-0472">Membrane</keyword>
<keyword evidence="2 6" id="KW-0812">Transmembrane</keyword>
<evidence type="ECO:0000313" key="8">
    <source>
        <dbReference type="EMBL" id="KAK9795851.1"/>
    </source>
</evidence>
<dbReference type="GO" id="GO:0012505">
    <property type="term" value="C:endomembrane system"/>
    <property type="evidence" value="ECO:0007669"/>
    <property type="project" value="UniProtKB-SubCell"/>
</dbReference>
<feature type="domain" description="Major facilitator superfamily (MFS) profile" evidence="7">
    <location>
        <begin position="103"/>
        <end position="490"/>
    </location>
</feature>
<dbReference type="InterPro" id="IPR020846">
    <property type="entry name" value="MFS_dom"/>
</dbReference>
<evidence type="ECO:0000256" key="4">
    <source>
        <dbReference type="ARBA" id="ARBA00023136"/>
    </source>
</evidence>
<dbReference type="GO" id="GO:0016020">
    <property type="term" value="C:membrane"/>
    <property type="evidence" value="ECO:0007669"/>
    <property type="project" value="UniProtKB-ARBA"/>
</dbReference>
<feature type="transmembrane region" description="Helical" evidence="6">
    <location>
        <begin position="192"/>
        <end position="217"/>
    </location>
</feature>
<proteinExistence type="predicted"/>
<feature type="region of interest" description="Disordered" evidence="5">
    <location>
        <begin position="285"/>
        <end position="305"/>
    </location>
</feature>
<dbReference type="PANTHER" id="PTHR43826:SF3">
    <property type="entry name" value="GLUCOSE-6-PHOSPHATE EXCHANGER SLC37A4"/>
    <property type="match status" value="1"/>
</dbReference>
<feature type="transmembrane region" description="Helical" evidence="6">
    <location>
        <begin position="320"/>
        <end position="343"/>
    </location>
</feature>
<feature type="transmembrane region" description="Helical" evidence="6">
    <location>
        <begin position="99"/>
        <end position="116"/>
    </location>
</feature>
<feature type="transmembrane region" description="Helical" evidence="6">
    <location>
        <begin position="421"/>
        <end position="443"/>
    </location>
</feature>
<sequence>MAFAVAPGPIRLRKQLQGAQIKYLKQPLLVSRPSQRSVPVSASVLQQLPQVRPAVLDRSTAPAAQLRREHVRCQASSSSAAVPAPSGDSGHDSAAFKRTRWITFICLFVGYGAHYLTRNSLAFTAPMMIKDKALGLDMTAIGGLTSVMPVTYAFSKFLSGVVGARTSPVVLLSGGLAATAVVNMLFGLGNAYWWFLIFWGLNGVLQGLGAPACARLLTSWYPDRLRGTFWGFWTASNNVGGFAAPILAGTAARHYGWRWGLYAPGIVALAVAALVLVFMKESPESQGYAPVNAPKQSSGPAKPKKSMMQSLSEDVLKNKFVWLFSISYFFVYVVRQGVTSWFVFYLSSKGVANPGPQVSGLELGGLAGSLSAGALSDYLMRKNTGPNQKGNVGLRVQVVIAYALATAATLGMFWACPDVAWMQWLIVAAVGFSLYGPQMLIGLCGAETVAPESVSACQGFLGWISYFGAANAGNLTGPHQGYVYVPAHLH</sequence>
<dbReference type="PROSITE" id="PS50850">
    <property type="entry name" value="MFS"/>
    <property type="match status" value="1"/>
</dbReference>
<evidence type="ECO:0000256" key="1">
    <source>
        <dbReference type="ARBA" id="ARBA00004127"/>
    </source>
</evidence>
<comment type="caution">
    <text evidence="8">The sequence shown here is derived from an EMBL/GenBank/DDBJ whole genome shotgun (WGS) entry which is preliminary data.</text>
</comment>
<dbReference type="Pfam" id="PF07690">
    <property type="entry name" value="MFS_1"/>
    <property type="match status" value="1"/>
</dbReference>
<feature type="transmembrane region" description="Helical" evidence="6">
    <location>
        <begin position="392"/>
        <end position="415"/>
    </location>
</feature>
<evidence type="ECO:0000256" key="2">
    <source>
        <dbReference type="ARBA" id="ARBA00022692"/>
    </source>
</evidence>
<accession>A0AAW1NU30</accession>
<evidence type="ECO:0000313" key="9">
    <source>
        <dbReference type="Proteomes" id="UP001465755"/>
    </source>
</evidence>
<dbReference type="Gene3D" id="1.20.1250.20">
    <property type="entry name" value="MFS general substrate transporter like domains"/>
    <property type="match status" value="2"/>
</dbReference>
<evidence type="ECO:0000256" key="3">
    <source>
        <dbReference type="ARBA" id="ARBA00022989"/>
    </source>
</evidence>
<dbReference type="InterPro" id="IPR051337">
    <property type="entry name" value="OPA_Antiporter"/>
</dbReference>
<feature type="transmembrane region" description="Helical" evidence="6">
    <location>
        <begin position="259"/>
        <end position="279"/>
    </location>
</feature>
<dbReference type="GO" id="GO:0035435">
    <property type="term" value="P:phosphate ion transmembrane transport"/>
    <property type="evidence" value="ECO:0007669"/>
    <property type="project" value="TreeGrafter"/>
</dbReference>
<dbReference type="InterPro" id="IPR011701">
    <property type="entry name" value="MFS"/>
</dbReference>
<dbReference type="AlphaFoldDB" id="A0AAW1NU30"/>
<gene>
    <name evidence="8" type="ORF">WJX73_005153</name>
</gene>
<comment type="subcellular location">
    <subcellularLocation>
        <location evidence="1">Endomembrane system</location>
        <topology evidence="1">Multi-pass membrane protein</topology>
    </subcellularLocation>
</comment>
<name>A0AAW1NU30_9CHLO</name>
<feature type="transmembrane region" description="Helical" evidence="6">
    <location>
        <begin position="166"/>
        <end position="186"/>
    </location>
</feature>
<protein>
    <recommendedName>
        <fullName evidence="7">Major facilitator superfamily (MFS) profile domain-containing protein</fullName>
    </recommendedName>
</protein>
<organism evidence="8 9">
    <name type="scientific">Symbiochloris irregularis</name>
    <dbReference type="NCBI Taxonomy" id="706552"/>
    <lineage>
        <taxon>Eukaryota</taxon>
        <taxon>Viridiplantae</taxon>
        <taxon>Chlorophyta</taxon>
        <taxon>core chlorophytes</taxon>
        <taxon>Trebouxiophyceae</taxon>
        <taxon>Trebouxiales</taxon>
        <taxon>Trebouxiaceae</taxon>
        <taxon>Symbiochloris</taxon>
    </lineage>
</organism>
<dbReference type="SUPFAM" id="SSF103473">
    <property type="entry name" value="MFS general substrate transporter"/>
    <property type="match status" value="1"/>
</dbReference>
<dbReference type="PANTHER" id="PTHR43826">
    <property type="entry name" value="GLUCOSE-6-PHOSPHATE EXCHANGER SLC37A4"/>
    <property type="match status" value="1"/>
</dbReference>
<keyword evidence="3 6" id="KW-1133">Transmembrane helix</keyword>
<dbReference type="Proteomes" id="UP001465755">
    <property type="component" value="Unassembled WGS sequence"/>
</dbReference>
<feature type="transmembrane region" description="Helical" evidence="6">
    <location>
        <begin position="363"/>
        <end position="380"/>
    </location>
</feature>
<feature type="transmembrane region" description="Helical" evidence="6">
    <location>
        <begin position="229"/>
        <end position="247"/>
    </location>
</feature>
<dbReference type="InterPro" id="IPR036259">
    <property type="entry name" value="MFS_trans_sf"/>
</dbReference>
<dbReference type="EMBL" id="JALJOQ010000124">
    <property type="protein sequence ID" value="KAK9795851.1"/>
    <property type="molecule type" value="Genomic_DNA"/>
</dbReference>